<comment type="caution">
    <text evidence="1">The sequence shown here is derived from an EMBL/GenBank/DDBJ whole genome shotgun (WGS) entry which is preliminary data.</text>
</comment>
<accession>A0A3S1D675</accession>
<keyword evidence="2" id="KW-1185">Reference proteome</keyword>
<gene>
    <name evidence="1" type="ORF">DSM106972_044890</name>
</gene>
<dbReference type="EMBL" id="RSCL01000011">
    <property type="protein sequence ID" value="RUT04261.1"/>
    <property type="molecule type" value="Genomic_DNA"/>
</dbReference>
<evidence type="ECO:0000313" key="1">
    <source>
        <dbReference type="EMBL" id="RUT04261.1"/>
    </source>
</evidence>
<dbReference type="AlphaFoldDB" id="A0A3S1D675"/>
<reference evidence="1" key="2">
    <citation type="journal article" date="2019" name="Genome Biol. Evol.">
        <title>Day and night: Metabolic profiles and evolutionary relationships of six axenic non-marine cyanobacteria.</title>
        <authorList>
            <person name="Will S.E."/>
            <person name="Henke P."/>
            <person name="Boedeker C."/>
            <person name="Huang S."/>
            <person name="Brinkmann H."/>
            <person name="Rohde M."/>
            <person name="Jarek M."/>
            <person name="Friedl T."/>
            <person name="Seufert S."/>
            <person name="Schumacher M."/>
            <person name="Overmann J."/>
            <person name="Neumann-Schaal M."/>
            <person name="Petersen J."/>
        </authorList>
    </citation>
    <scope>NUCLEOTIDE SEQUENCE [LARGE SCALE GENOMIC DNA]</scope>
    <source>
        <strain evidence="1">PCC 7102</strain>
    </source>
</reference>
<sequence length="68" mass="8251">MTYWKTHLHNFIPKPEDSQGSDYTQHAKWMAALLELAPEDYNKLLQEWKVVHKRRSNLWKAMDNLKLR</sequence>
<protein>
    <submittedName>
        <fullName evidence="1">Uncharacterized protein</fullName>
    </submittedName>
</protein>
<dbReference type="RefSeq" id="WP_186538809.1">
    <property type="nucleotide sequence ID" value="NZ_RSCL01000011.1"/>
</dbReference>
<organism evidence="1 2">
    <name type="scientific">Dulcicalothrix desertica PCC 7102</name>
    <dbReference type="NCBI Taxonomy" id="232991"/>
    <lineage>
        <taxon>Bacteria</taxon>
        <taxon>Bacillati</taxon>
        <taxon>Cyanobacteriota</taxon>
        <taxon>Cyanophyceae</taxon>
        <taxon>Nostocales</taxon>
        <taxon>Calotrichaceae</taxon>
        <taxon>Dulcicalothrix</taxon>
    </lineage>
</organism>
<name>A0A3S1D675_9CYAN</name>
<dbReference type="Proteomes" id="UP000271624">
    <property type="component" value="Unassembled WGS sequence"/>
</dbReference>
<evidence type="ECO:0000313" key="2">
    <source>
        <dbReference type="Proteomes" id="UP000271624"/>
    </source>
</evidence>
<proteinExistence type="predicted"/>
<reference evidence="1" key="1">
    <citation type="submission" date="2018-12" db="EMBL/GenBank/DDBJ databases">
        <authorList>
            <person name="Will S."/>
            <person name="Neumann-Schaal M."/>
            <person name="Henke P."/>
        </authorList>
    </citation>
    <scope>NUCLEOTIDE SEQUENCE</scope>
    <source>
        <strain evidence="1">PCC 7102</strain>
    </source>
</reference>